<evidence type="ECO:0000313" key="2">
    <source>
        <dbReference type="Proteomes" id="UP000076632"/>
    </source>
</evidence>
<dbReference type="RefSeq" id="XP_018190120.1">
    <property type="nucleotide sequence ID" value="XM_018332183.1"/>
</dbReference>
<keyword evidence="2" id="KW-1185">Reference proteome</keyword>
<protein>
    <submittedName>
        <fullName evidence="1">Uncharacterized protein</fullName>
    </submittedName>
</protein>
<dbReference type="AlphaFoldDB" id="A0A165I937"/>
<proteinExistence type="predicted"/>
<gene>
    <name evidence="1" type="ORF">L228DRAFT_245528</name>
</gene>
<dbReference type="EMBL" id="KV407456">
    <property type="protein sequence ID" value="KZF24565.1"/>
    <property type="molecule type" value="Genomic_DNA"/>
</dbReference>
<name>A0A165I937_XYLHT</name>
<dbReference type="InParanoid" id="A0A165I937"/>
<sequence length="150" mass="16789">MIANPIWRGSAHVHAFIDTLGPDLIHALAGAVWRLILLDSCRRKLYNCDIPHIWSLLFLSFHPFNSGLDALSSTRILGLGYLVISPCYLALIPSGEEPLFGNLEPRTTTIARIRSLSVYISLLSSWRRGAARLKDLNPLALRWHASLKSF</sequence>
<evidence type="ECO:0000313" key="1">
    <source>
        <dbReference type="EMBL" id="KZF24565.1"/>
    </source>
</evidence>
<dbReference type="GeneID" id="28897320"/>
<organism evidence="1 2">
    <name type="scientific">Xylona heveae (strain CBS 132557 / TC161)</name>
    <dbReference type="NCBI Taxonomy" id="1328760"/>
    <lineage>
        <taxon>Eukaryota</taxon>
        <taxon>Fungi</taxon>
        <taxon>Dikarya</taxon>
        <taxon>Ascomycota</taxon>
        <taxon>Pezizomycotina</taxon>
        <taxon>Xylonomycetes</taxon>
        <taxon>Xylonales</taxon>
        <taxon>Xylonaceae</taxon>
        <taxon>Xylona</taxon>
    </lineage>
</organism>
<dbReference type="Proteomes" id="UP000076632">
    <property type="component" value="Unassembled WGS sequence"/>
</dbReference>
<reference evidence="1 2" key="1">
    <citation type="journal article" date="2016" name="Fungal Biol.">
        <title>The genome of Xylona heveae provides a window into fungal endophytism.</title>
        <authorList>
            <person name="Gazis R."/>
            <person name="Kuo A."/>
            <person name="Riley R."/>
            <person name="LaButti K."/>
            <person name="Lipzen A."/>
            <person name="Lin J."/>
            <person name="Amirebrahimi M."/>
            <person name="Hesse C.N."/>
            <person name="Spatafora J.W."/>
            <person name="Henrissat B."/>
            <person name="Hainaut M."/>
            <person name="Grigoriev I.V."/>
            <person name="Hibbett D.S."/>
        </authorList>
    </citation>
    <scope>NUCLEOTIDE SEQUENCE [LARGE SCALE GENOMIC DNA]</scope>
    <source>
        <strain evidence="1 2">TC161</strain>
    </source>
</reference>
<accession>A0A165I937</accession>